<evidence type="ECO:0000259" key="1">
    <source>
        <dbReference type="Pfam" id="PF04167"/>
    </source>
</evidence>
<dbReference type="InterPro" id="IPR035930">
    <property type="entry name" value="FomD-like_sf"/>
</dbReference>
<dbReference type="AlphaFoldDB" id="A0A917SEQ5"/>
<organism evidence="2 3">
    <name type="scientific">Microlunatus endophyticus</name>
    <dbReference type="NCBI Taxonomy" id="1716077"/>
    <lineage>
        <taxon>Bacteria</taxon>
        <taxon>Bacillati</taxon>
        <taxon>Actinomycetota</taxon>
        <taxon>Actinomycetes</taxon>
        <taxon>Propionibacteriales</taxon>
        <taxon>Propionibacteriaceae</taxon>
        <taxon>Microlunatus</taxon>
    </lineage>
</organism>
<evidence type="ECO:0000313" key="2">
    <source>
        <dbReference type="EMBL" id="GGL75349.1"/>
    </source>
</evidence>
<dbReference type="Pfam" id="PF04167">
    <property type="entry name" value="DUF402"/>
    <property type="match status" value="1"/>
</dbReference>
<sequence>MVLRAGQPVRVEFTKWDGREHWAYDGRYLGSDEHGDWIGHPAGTLMARPGRSFVDTSTWLTLMPTDGKPWLVTFNAPGHRLRIYIDLTTVPTWQDTVLRTIDMDLDVVVPRDGRDPFIDDEDEFAEHRELFGYPPDVVTLTEQAAKELLAAVIGEEPPFDQTADRWFDRLAELRP</sequence>
<dbReference type="Gene3D" id="2.40.380.10">
    <property type="entry name" value="FomD-like"/>
    <property type="match status" value="1"/>
</dbReference>
<feature type="domain" description="DUF402" evidence="1">
    <location>
        <begin position="20"/>
        <end position="151"/>
    </location>
</feature>
<dbReference type="InterPro" id="IPR007295">
    <property type="entry name" value="DUF402"/>
</dbReference>
<comment type="caution">
    <text evidence="2">The sequence shown here is derived from an EMBL/GenBank/DDBJ whole genome shotgun (WGS) entry which is preliminary data.</text>
</comment>
<dbReference type="Proteomes" id="UP000613840">
    <property type="component" value="Unassembled WGS sequence"/>
</dbReference>
<reference evidence="2" key="1">
    <citation type="journal article" date="2014" name="Int. J. Syst. Evol. Microbiol.">
        <title>Complete genome sequence of Corynebacterium casei LMG S-19264T (=DSM 44701T), isolated from a smear-ripened cheese.</title>
        <authorList>
            <consortium name="US DOE Joint Genome Institute (JGI-PGF)"/>
            <person name="Walter F."/>
            <person name="Albersmeier A."/>
            <person name="Kalinowski J."/>
            <person name="Ruckert C."/>
        </authorList>
    </citation>
    <scope>NUCLEOTIDE SEQUENCE</scope>
    <source>
        <strain evidence="2">CGMCC 4.7306</strain>
    </source>
</reference>
<dbReference type="EMBL" id="BMMZ01000010">
    <property type="protein sequence ID" value="GGL75349.1"/>
    <property type="molecule type" value="Genomic_DNA"/>
</dbReference>
<proteinExistence type="predicted"/>
<gene>
    <name evidence="2" type="ORF">GCM10011575_36930</name>
</gene>
<reference evidence="2" key="2">
    <citation type="submission" date="2020-09" db="EMBL/GenBank/DDBJ databases">
        <authorList>
            <person name="Sun Q."/>
            <person name="Zhou Y."/>
        </authorList>
    </citation>
    <scope>NUCLEOTIDE SEQUENCE</scope>
    <source>
        <strain evidence="2">CGMCC 4.7306</strain>
    </source>
</reference>
<dbReference type="RefSeq" id="WP_188896848.1">
    <property type="nucleotide sequence ID" value="NZ_BMMZ01000010.1"/>
</dbReference>
<protein>
    <recommendedName>
        <fullName evidence="1">DUF402 domain-containing protein</fullName>
    </recommendedName>
</protein>
<accession>A0A917SEQ5</accession>
<keyword evidence="3" id="KW-1185">Reference proteome</keyword>
<name>A0A917SEQ5_9ACTN</name>
<evidence type="ECO:0000313" key="3">
    <source>
        <dbReference type="Proteomes" id="UP000613840"/>
    </source>
</evidence>
<dbReference type="SUPFAM" id="SSF159234">
    <property type="entry name" value="FomD-like"/>
    <property type="match status" value="1"/>
</dbReference>